<name>X1TU96_9ZZZZ</name>
<proteinExistence type="predicted"/>
<sequence length="168" mass="18799">MTRIVEVDRHSLDELKQRLRTVTAGNGHQVYEHCDFRPVVVTLAEKQSLLSIEESTEARTLLANSGVFYHDTLVYCTNAVTPDRVIRLAQINENLEREFQTNLFDLAEIVAGDPAYLVVHFEEDGQQTTAVFLPPIIEHTAHSSGHTPHSVPVVVHSPATLWLAHQLG</sequence>
<comment type="caution">
    <text evidence="1">The sequence shown here is derived from an EMBL/GenBank/DDBJ whole genome shotgun (WGS) entry which is preliminary data.</text>
</comment>
<dbReference type="EMBL" id="BARW01024377">
    <property type="protein sequence ID" value="GAI91130.1"/>
    <property type="molecule type" value="Genomic_DNA"/>
</dbReference>
<dbReference type="AlphaFoldDB" id="X1TU96"/>
<evidence type="ECO:0000313" key="1">
    <source>
        <dbReference type="EMBL" id="GAI91130.1"/>
    </source>
</evidence>
<protein>
    <submittedName>
        <fullName evidence="1">Uncharacterized protein</fullName>
    </submittedName>
</protein>
<feature type="non-terminal residue" evidence="1">
    <location>
        <position position="168"/>
    </location>
</feature>
<organism evidence="1">
    <name type="scientific">marine sediment metagenome</name>
    <dbReference type="NCBI Taxonomy" id="412755"/>
    <lineage>
        <taxon>unclassified sequences</taxon>
        <taxon>metagenomes</taxon>
        <taxon>ecological metagenomes</taxon>
    </lineage>
</organism>
<reference evidence="1" key="1">
    <citation type="journal article" date="2014" name="Front. Microbiol.">
        <title>High frequency of phylogenetically diverse reductive dehalogenase-homologous genes in deep subseafloor sedimentary metagenomes.</title>
        <authorList>
            <person name="Kawai M."/>
            <person name="Futagami T."/>
            <person name="Toyoda A."/>
            <person name="Takaki Y."/>
            <person name="Nishi S."/>
            <person name="Hori S."/>
            <person name="Arai W."/>
            <person name="Tsubouchi T."/>
            <person name="Morono Y."/>
            <person name="Uchiyama I."/>
            <person name="Ito T."/>
            <person name="Fujiyama A."/>
            <person name="Inagaki F."/>
            <person name="Takami H."/>
        </authorList>
    </citation>
    <scope>NUCLEOTIDE SEQUENCE</scope>
    <source>
        <strain evidence="1">Expedition CK06-06</strain>
    </source>
</reference>
<accession>X1TU96</accession>
<gene>
    <name evidence="1" type="ORF">S12H4_40194</name>
</gene>